<name>Q1YQA3_9GAMM</name>
<keyword evidence="3" id="KW-1185">Reference proteome</keyword>
<dbReference type="Proteomes" id="UP000005555">
    <property type="component" value="Unassembled WGS sequence"/>
</dbReference>
<dbReference type="EMBL" id="AAPI01000007">
    <property type="protein sequence ID" value="EAS46340.1"/>
    <property type="molecule type" value="Genomic_DNA"/>
</dbReference>
<evidence type="ECO:0000259" key="1">
    <source>
        <dbReference type="Pfam" id="PF01571"/>
    </source>
</evidence>
<evidence type="ECO:0000313" key="2">
    <source>
        <dbReference type="EMBL" id="EAS46340.1"/>
    </source>
</evidence>
<evidence type="ECO:0000313" key="3">
    <source>
        <dbReference type="Proteomes" id="UP000005555"/>
    </source>
</evidence>
<gene>
    <name evidence="2" type="ORF">GB2207_00165</name>
</gene>
<dbReference type="Gene3D" id="3.30.1360.120">
    <property type="entry name" value="Probable tRNA modification gtpase trme, domain 1"/>
    <property type="match status" value="1"/>
</dbReference>
<accession>Q1YQA3</accession>
<feature type="domain" description="GCVT N-terminal" evidence="1">
    <location>
        <begin position="93"/>
        <end position="229"/>
    </location>
</feature>
<dbReference type="HOGENOM" id="CLU_105358_0_0_6"/>
<dbReference type="STRING" id="314287.GB2207_00165"/>
<dbReference type="InterPro" id="IPR027266">
    <property type="entry name" value="TrmE/GcvT-like"/>
</dbReference>
<dbReference type="Gene3D" id="3.30.70.1520">
    <property type="entry name" value="Heterotetrameric sarcosine oxidase"/>
    <property type="match status" value="1"/>
</dbReference>
<dbReference type="AlphaFoldDB" id="Q1YQA3"/>
<dbReference type="eggNOG" id="COG0404">
    <property type="taxonomic scope" value="Bacteria"/>
</dbReference>
<dbReference type="OrthoDB" id="9179874at2"/>
<sequence length="229" mass="24726">MLSTLATDALRRSQLYRRHMAMDATFTTLGDSVVVSHYASEDETKQAQHLGLADLSTLPRTGFKGLGTPDWALDLGIELPARPNRALLQSDGTLVARLSQSELLLASNLNGLSESIANATQAELAERVYSLPRSDSHSWLVLCGSQAAETLAKVCGVDLRPHKFADGEIAQTSIAKINGVIVRNDLGETLSYCIFSDSSSVEFLWDSLLDAMAEFEGAAVGIQALRDCR</sequence>
<comment type="caution">
    <text evidence="2">The sequence shown here is derived from an EMBL/GenBank/DDBJ whole genome shotgun (WGS) entry which is preliminary data.</text>
</comment>
<dbReference type="InterPro" id="IPR006222">
    <property type="entry name" value="GCVT_N"/>
</dbReference>
<protein>
    <submittedName>
        <fullName evidence="2">Sarcosine oxidase, gamma subunit</fullName>
    </submittedName>
</protein>
<dbReference type="SUPFAM" id="SSF103025">
    <property type="entry name" value="Folate-binding domain"/>
    <property type="match status" value="1"/>
</dbReference>
<proteinExistence type="predicted"/>
<reference evidence="2 3" key="1">
    <citation type="submission" date="2006-03" db="EMBL/GenBank/DDBJ databases">
        <authorList>
            <person name="Giovannoni S.J."/>
            <person name="Cho J.-C."/>
            <person name="Ferriera S."/>
            <person name="Johnson J."/>
            <person name="Kravitz S."/>
            <person name="Halpern A."/>
            <person name="Remington K."/>
            <person name="Beeson K."/>
            <person name="Tran B."/>
            <person name="Rogers Y.-H."/>
            <person name="Friedman R."/>
            <person name="Venter J.C."/>
        </authorList>
    </citation>
    <scope>NUCLEOTIDE SEQUENCE [LARGE SCALE GENOMIC DNA]</scope>
    <source>
        <strain evidence="2 3">HTCC2207</strain>
    </source>
</reference>
<dbReference type="Pfam" id="PF01571">
    <property type="entry name" value="GCV_T"/>
    <property type="match status" value="1"/>
</dbReference>
<organism evidence="2 3">
    <name type="scientific">gamma proteobacterium HTCC2207</name>
    <dbReference type="NCBI Taxonomy" id="314287"/>
    <lineage>
        <taxon>Bacteria</taxon>
        <taxon>Pseudomonadati</taxon>
        <taxon>Pseudomonadota</taxon>
        <taxon>Gammaproteobacteria</taxon>
        <taxon>Cellvibrionales</taxon>
        <taxon>Porticoccaceae</taxon>
        <taxon>SAR92 clade</taxon>
    </lineage>
</organism>